<name>A0A7V2SY83_LEUMU</name>
<evidence type="ECO:0000313" key="3">
    <source>
        <dbReference type="EMBL" id="HFC91262.1"/>
    </source>
</evidence>
<dbReference type="Pfam" id="PF00534">
    <property type="entry name" value="Glycos_transf_1"/>
    <property type="match status" value="1"/>
</dbReference>
<feature type="domain" description="Glycosyl transferase family 1" evidence="1">
    <location>
        <begin position="182"/>
        <end position="339"/>
    </location>
</feature>
<dbReference type="AlphaFoldDB" id="A0A7V2SY83"/>
<dbReference type="PANTHER" id="PTHR45947:SF3">
    <property type="entry name" value="SULFOQUINOVOSYL TRANSFERASE SQD2"/>
    <property type="match status" value="1"/>
</dbReference>
<evidence type="ECO:0000259" key="2">
    <source>
        <dbReference type="Pfam" id="PF13579"/>
    </source>
</evidence>
<gene>
    <name evidence="3" type="ORF">ENJ51_00460</name>
</gene>
<dbReference type="InterPro" id="IPR050194">
    <property type="entry name" value="Glycosyltransferase_grp1"/>
</dbReference>
<sequence length="379" mass="43006">MHIAHVIEPMEHGVFIWVVDMANKLVKSGYKVTVIHSIRKLTPKNWREMFDPRVTLIHLQMSRSIDPIIDTKALIGLYQHLKRINPDVIHGHSSKSGFLARAAGFLLRKNHKVLYTSHAIHYPLIRQPMKRQLYKILELLGYYLGGTIVACSKKEYEIIRKEITSGKTQRLIRISNGIDTDQTIPKDYSIKNNKVKIGVLGRISEQKAPWEFATIAKSINAKRNDIEFIWVGGGEHHDVANLEQNGIRVTGMLSRKDALKEVSALDIFLQTSLYEGLSLALLEAQVAGIPAVVTNIPGNDEVVQHQKTGYVGNSTEELEKFTEKLIDSAELRQKMGKEAMHYAKKNFSFDVMGDIYKQRYQYIAENSDRSNCTATPILK</sequence>
<dbReference type="Pfam" id="PF13579">
    <property type="entry name" value="Glyco_trans_4_4"/>
    <property type="match status" value="1"/>
</dbReference>
<dbReference type="SUPFAM" id="SSF53756">
    <property type="entry name" value="UDP-Glycosyltransferase/glycogen phosphorylase"/>
    <property type="match status" value="1"/>
</dbReference>
<dbReference type="InterPro" id="IPR028098">
    <property type="entry name" value="Glyco_trans_4-like_N"/>
</dbReference>
<comment type="caution">
    <text evidence="3">The sequence shown here is derived from an EMBL/GenBank/DDBJ whole genome shotgun (WGS) entry which is preliminary data.</text>
</comment>
<dbReference type="Proteomes" id="UP000885750">
    <property type="component" value="Unassembled WGS sequence"/>
</dbReference>
<accession>A0A7V2SY83</accession>
<dbReference type="PANTHER" id="PTHR45947">
    <property type="entry name" value="SULFOQUINOVOSYL TRANSFERASE SQD2"/>
    <property type="match status" value="1"/>
</dbReference>
<reference evidence="3" key="1">
    <citation type="journal article" date="2020" name="mSystems">
        <title>Genome- and Community-Level Interaction Insights into Carbon Utilization and Element Cycling Functions of Hydrothermarchaeota in Hydrothermal Sediment.</title>
        <authorList>
            <person name="Zhou Z."/>
            <person name="Liu Y."/>
            <person name="Xu W."/>
            <person name="Pan J."/>
            <person name="Luo Z.H."/>
            <person name="Li M."/>
        </authorList>
    </citation>
    <scope>NUCLEOTIDE SEQUENCE [LARGE SCALE GENOMIC DNA]</scope>
    <source>
        <strain evidence="3">HyVt-493</strain>
    </source>
</reference>
<dbReference type="Gene3D" id="3.40.50.2000">
    <property type="entry name" value="Glycogen Phosphorylase B"/>
    <property type="match status" value="2"/>
</dbReference>
<dbReference type="GO" id="GO:0016757">
    <property type="term" value="F:glycosyltransferase activity"/>
    <property type="evidence" value="ECO:0007669"/>
    <property type="project" value="InterPro"/>
</dbReference>
<proteinExistence type="predicted"/>
<evidence type="ECO:0000259" key="1">
    <source>
        <dbReference type="Pfam" id="PF00534"/>
    </source>
</evidence>
<protein>
    <submittedName>
        <fullName evidence="3">Glycosyltransferase family 1 protein</fullName>
    </submittedName>
</protein>
<feature type="domain" description="Glycosyltransferase subfamily 4-like N-terminal" evidence="2">
    <location>
        <begin position="18"/>
        <end position="176"/>
    </location>
</feature>
<dbReference type="EMBL" id="DRMS01000016">
    <property type="protein sequence ID" value="HFC91262.1"/>
    <property type="molecule type" value="Genomic_DNA"/>
</dbReference>
<organism evidence="3">
    <name type="scientific">Leucothrix mucor</name>
    <dbReference type="NCBI Taxonomy" id="45248"/>
    <lineage>
        <taxon>Bacteria</taxon>
        <taxon>Pseudomonadati</taxon>
        <taxon>Pseudomonadota</taxon>
        <taxon>Gammaproteobacteria</taxon>
        <taxon>Thiotrichales</taxon>
        <taxon>Thiotrichaceae</taxon>
        <taxon>Leucothrix</taxon>
    </lineage>
</organism>
<dbReference type="InterPro" id="IPR001296">
    <property type="entry name" value="Glyco_trans_1"/>
</dbReference>